<dbReference type="CDD" id="cd16442">
    <property type="entry name" value="BPL"/>
    <property type="match status" value="1"/>
</dbReference>
<dbReference type="Gene3D" id="2.30.30.100">
    <property type="match status" value="1"/>
</dbReference>
<dbReference type="Pfam" id="PF03099">
    <property type="entry name" value="BPL_LplA_LipB"/>
    <property type="match status" value="1"/>
</dbReference>
<keyword evidence="4" id="KW-1185">Reference proteome</keyword>
<dbReference type="SUPFAM" id="SSF55681">
    <property type="entry name" value="Class II aaRS and biotin synthetases"/>
    <property type="match status" value="1"/>
</dbReference>
<proteinExistence type="predicted"/>
<evidence type="ECO:0000313" key="3">
    <source>
        <dbReference type="EMBL" id="CAE6729333.1"/>
    </source>
</evidence>
<dbReference type="PROSITE" id="PS51733">
    <property type="entry name" value="BPL_LPL_CATALYTIC"/>
    <property type="match status" value="1"/>
</dbReference>
<accession>A0ABM8R2H2</accession>
<dbReference type="PANTHER" id="PTHR12835">
    <property type="entry name" value="BIOTIN PROTEIN LIGASE"/>
    <property type="match status" value="1"/>
</dbReference>
<name>A0ABM8R2H2_9BACT</name>
<reference evidence="3 4" key="1">
    <citation type="submission" date="2021-02" db="EMBL/GenBank/DDBJ databases">
        <authorList>
            <person name="Han P."/>
        </authorList>
    </citation>
    <scope>NUCLEOTIDE SEQUENCE [LARGE SCALE GENOMIC DNA]</scope>
    <source>
        <strain evidence="3">Candidatus Nitrospira sp. ZN2</strain>
    </source>
</reference>
<dbReference type="Gene3D" id="3.30.930.10">
    <property type="entry name" value="Bira Bifunctional Protein, Domain 2"/>
    <property type="match status" value="1"/>
</dbReference>
<dbReference type="RefSeq" id="WP_213041630.1">
    <property type="nucleotide sequence ID" value="NZ_CAJNBJ010000002.1"/>
</dbReference>
<dbReference type="PANTHER" id="PTHR12835:SF5">
    <property type="entry name" value="BIOTIN--PROTEIN LIGASE"/>
    <property type="match status" value="1"/>
</dbReference>
<sequence>MPEAADHPPFADQLNLDRLKASLRTRAFGRVLRYTTSTLSTNADALLALQQSNATPIPHGSVFLTECQTAGRGRRGRTWHSPPQGNIYTSLVVLPTPGGTRVGPWLSWIPLFTALATADALAATTGLPISVKWPNDLLIDTKKIGGILCEQTTRPDKTVAVVIGIGLNINAPLDSFPEELTAGATTLAVEGGRPVDRVALLAELFLRLEQRLDRLLTDGPTGMIDEFTQRCSTLGKTVRVSLEQGRIVEGVAESIGPDGCLRIRVISDSAQPPASSLLEVRSAEVVHLRG</sequence>
<dbReference type="InterPro" id="IPR004408">
    <property type="entry name" value="Biotin_CoA_COase_ligase"/>
</dbReference>
<evidence type="ECO:0000259" key="2">
    <source>
        <dbReference type="PROSITE" id="PS51733"/>
    </source>
</evidence>
<dbReference type="Proteomes" id="UP000675880">
    <property type="component" value="Unassembled WGS sequence"/>
</dbReference>
<feature type="domain" description="BPL/LPL catalytic" evidence="2">
    <location>
        <begin position="31"/>
        <end position="216"/>
    </location>
</feature>
<protein>
    <submittedName>
        <fullName evidence="3">Biotin--(Acetyl-CoA-carboxylase) ligase</fullName>
    </submittedName>
</protein>
<gene>
    <name evidence="3" type="ORF">NSPZN2_100274</name>
</gene>
<dbReference type="InterPro" id="IPR004143">
    <property type="entry name" value="BPL_LPL_catalytic"/>
</dbReference>
<comment type="caution">
    <text evidence="3">The sequence shown here is derived from an EMBL/GenBank/DDBJ whole genome shotgun (WGS) entry which is preliminary data.</text>
</comment>
<dbReference type="GO" id="GO:0016874">
    <property type="term" value="F:ligase activity"/>
    <property type="evidence" value="ECO:0007669"/>
    <property type="project" value="UniProtKB-KW"/>
</dbReference>
<organism evidence="3 4">
    <name type="scientific">Nitrospira defluvii</name>
    <dbReference type="NCBI Taxonomy" id="330214"/>
    <lineage>
        <taxon>Bacteria</taxon>
        <taxon>Pseudomonadati</taxon>
        <taxon>Nitrospirota</taxon>
        <taxon>Nitrospiria</taxon>
        <taxon>Nitrospirales</taxon>
        <taxon>Nitrospiraceae</taxon>
        <taxon>Nitrospira</taxon>
    </lineage>
</organism>
<dbReference type="EMBL" id="CAJNBJ010000002">
    <property type="protein sequence ID" value="CAE6729333.1"/>
    <property type="molecule type" value="Genomic_DNA"/>
</dbReference>
<dbReference type="InterPro" id="IPR045864">
    <property type="entry name" value="aa-tRNA-synth_II/BPL/LPL"/>
</dbReference>
<keyword evidence="1 3" id="KW-0436">Ligase</keyword>
<dbReference type="NCBIfam" id="TIGR00121">
    <property type="entry name" value="birA_ligase"/>
    <property type="match status" value="1"/>
</dbReference>
<evidence type="ECO:0000256" key="1">
    <source>
        <dbReference type="ARBA" id="ARBA00022598"/>
    </source>
</evidence>
<evidence type="ECO:0000313" key="4">
    <source>
        <dbReference type="Proteomes" id="UP000675880"/>
    </source>
</evidence>